<organism evidence="2">
    <name type="scientific">Methanofollis liminatans</name>
    <dbReference type="NCBI Taxonomy" id="2201"/>
    <lineage>
        <taxon>Archaea</taxon>
        <taxon>Methanobacteriati</taxon>
        <taxon>Methanobacteriota</taxon>
        <taxon>Stenosarchaea group</taxon>
        <taxon>Methanomicrobia</taxon>
        <taxon>Methanomicrobiales</taxon>
        <taxon>Methanomicrobiaceae</taxon>
        <taxon>Methanofollis</taxon>
    </lineage>
</organism>
<proteinExistence type="predicted"/>
<dbReference type="EMBL" id="DSBY01000073">
    <property type="protein sequence ID" value="HDS62842.1"/>
    <property type="molecule type" value="Genomic_DNA"/>
</dbReference>
<sequence>MNSTSEHGEMHLKTWEMGIFIGLMWGIVGDILIFSFSPSSLPGLIGYWGSYPLISVLSVIKGVISIFSEDLGWRFIQYGWVVLPFIGAAILGGVGCLMDLFRLALTKGVD</sequence>
<keyword evidence="1" id="KW-0472">Membrane</keyword>
<feature type="transmembrane region" description="Helical" evidence="1">
    <location>
        <begin position="17"/>
        <end position="36"/>
    </location>
</feature>
<dbReference type="AlphaFoldDB" id="A0A831LYC9"/>
<gene>
    <name evidence="2" type="ORF">ENN52_01665</name>
</gene>
<keyword evidence="1" id="KW-0812">Transmembrane</keyword>
<accession>A0A831LYC9</accession>
<evidence type="ECO:0000313" key="2">
    <source>
        <dbReference type="EMBL" id="HDS62842.1"/>
    </source>
</evidence>
<dbReference type="Proteomes" id="UP000885648">
    <property type="component" value="Unassembled WGS sequence"/>
</dbReference>
<keyword evidence="1" id="KW-1133">Transmembrane helix</keyword>
<comment type="caution">
    <text evidence="2">The sequence shown here is derived from an EMBL/GenBank/DDBJ whole genome shotgun (WGS) entry which is preliminary data.</text>
</comment>
<evidence type="ECO:0000256" key="1">
    <source>
        <dbReference type="SAM" id="Phobius"/>
    </source>
</evidence>
<name>A0A831LYC9_9EURY</name>
<feature type="transmembrane region" description="Helical" evidence="1">
    <location>
        <begin position="48"/>
        <end position="68"/>
    </location>
</feature>
<reference evidence="2" key="1">
    <citation type="journal article" date="2020" name="mSystems">
        <title>Genome- and Community-Level Interaction Insights into Carbon Utilization and Element Cycling Functions of Hydrothermarchaeota in Hydrothermal Sediment.</title>
        <authorList>
            <person name="Zhou Z."/>
            <person name="Liu Y."/>
            <person name="Xu W."/>
            <person name="Pan J."/>
            <person name="Luo Z.H."/>
            <person name="Li M."/>
        </authorList>
    </citation>
    <scope>NUCLEOTIDE SEQUENCE</scope>
    <source>
        <strain evidence="2">SpSt-1183</strain>
    </source>
</reference>
<feature type="transmembrane region" description="Helical" evidence="1">
    <location>
        <begin position="80"/>
        <end position="101"/>
    </location>
</feature>
<protein>
    <submittedName>
        <fullName evidence="2">Uncharacterized protein</fullName>
    </submittedName>
</protein>